<keyword evidence="2" id="KW-0175">Coiled coil</keyword>
<dbReference type="CDD" id="cd14686">
    <property type="entry name" value="bZIP"/>
    <property type="match status" value="1"/>
</dbReference>
<proteinExistence type="predicted"/>
<evidence type="ECO:0000313" key="6">
    <source>
        <dbReference type="Proteomes" id="UP001189429"/>
    </source>
</evidence>
<dbReference type="Gene3D" id="3.30.70.330">
    <property type="match status" value="1"/>
</dbReference>
<evidence type="ECO:0000256" key="3">
    <source>
        <dbReference type="SAM" id="MobiDB-lite"/>
    </source>
</evidence>
<sequence length="420" mass="43897">MDSLTSRGTSQRIQSGIPSAMCNACALCVPPGKCSFTSATRRSTATPTTETCGSSASYPNIAAFAPFSGSDGTFGSLPSMQPLPTMQESTVNSLPTMQLLPPCEQSDNEQLETDDEFDHPRGLGRAETRGGCAPEDPPENAQDSAWAGPGAAQLASRERPPARAASGAPPLHGGAGAAPTSAPGMPPHSAAGAAPAGRSRQAEPARAGGGAAPGAGLAAQAGRPICGGRAGASGGKLAAASRALEMQRARILELEQEVQEARQRILQQEADLTELELQQDEPVARALVPMEKAAPVAPGAPAITTVVIRNLPMAVTQGDLLVLMNQSGYANRYDFAYAPTDFHARTTKGHAFVNFITPSDALEFIAEWNGSRLAMAGPAAPVLEVMAAQLQGYEENARRWSARRLRRTKNPELHPFFAQR</sequence>
<keyword evidence="1" id="KW-0694">RNA-binding</keyword>
<accession>A0ABN9W4J5</accession>
<reference evidence="5" key="1">
    <citation type="submission" date="2023-10" db="EMBL/GenBank/DDBJ databases">
        <authorList>
            <person name="Chen Y."/>
            <person name="Shah S."/>
            <person name="Dougan E. K."/>
            <person name="Thang M."/>
            <person name="Chan C."/>
        </authorList>
    </citation>
    <scope>NUCLEOTIDE SEQUENCE [LARGE SCALE GENOMIC DNA]</scope>
</reference>
<feature type="region of interest" description="Disordered" evidence="3">
    <location>
        <begin position="97"/>
        <end position="217"/>
    </location>
</feature>
<dbReference type="InterPro" id="IPR012677">
    <property type="entry name" value="Nucleotide-bd_a/b_plait_sf"/>
</dbReference>
<feature type="compositionally biased region" description="Low complexity" evidence="3">
    <location>
        <begin position="162"/>
        <end position="206"/>
    </location>
</feature>
<gene>
    <name evidence="5" type="ORF">PCOR1329_LOCUS63426</name>
</gene>
<name>A0ABN9W4J5_9DINO</name>
<dbReference type="PROSITE" id="PS50102">
    <property type="entry name" value="RRM"/>
    <property type="match status" value="1"/>
</dbReference>
<organism evidence="5 6">
    <name type="scientific">Prorocentrum cordatum</name>
    <dbReference type="NCBI Taxonomy" id="2364126"/>
    <lineage>
        <taxon>Eukaryota</taxon>
        <taxon>Sar</taxon>
        <taxon>Alveolata</taxon>
        <taxon>Dinophyceae</taxon>
        <taxon>Prorocentrales</taxon>
        <taxon>Prorocentraceae</taxon>
        <taxon>Prorocentrum</taxon>
    </lineage>
</organism>
<dbReference type="SUPFAM" id="SSF54928">
    <property type="entry name" value="RNA-binding domain, RBD"/>
    <property type="match status" value="1"/>
</dbReference>
<evidence type="ECO:0000256" key="2">
    <source>
        <dbReference type="SAM" id="Coils"/>
    </source>
</evidence>
<dbReference type="EMBL" id="CAUYUJ010018050">
    <property type="protein sequence ID" value="CAK0880222.1"/>
    <property type="molecule type" value="Genomic_DNA"/>
</dbReference>
<dbReference type="InterPro" id="IPR035979">
    <property type="entry name" value="RBD_domain_sf"/>
</dbReference>
<comment type="caution">
    <text evidence="5">The sequence shown here is derived from an EMBL/GenBank/DDBJ whole genome shotgun (WGS) entry which is preliminary data.</text>
</comment>
<keyword evidence="6" id="KW-1185">Reference proteome</keyword>
<evidence type="ECO:0000259" key="4">
    <source>
        <dbReference type="PROSITE" id="PS50102"/>
    </source>
</evidence>
<dbReference type="InterPro" id="IPR000504">
    <property type="entry name" value="RRM_dom"/>
</dbReference>
<dbReference type="InterPro" id="IPR007201">
    <property type="entry name" value="Mei2-like_Rrm_C"/>
</dbReference>
<feature type="coiled-coil region" evidence="2">
    <location>
        <begin position="237"/>
        <end position="278"/>
    </location>
</feature>
<dbReference type="Proteomes" id="UP001189429">
    <property type="component" value="Unassembled WGS sequence"/>
</dbReference>
<protein>
    <recommendedName>
        <fullName evidence="4">RRM domain-containing protein</fullName>
    </recommendedName>
</protein>
<feature type="domain" description="RRM" evidence="4">
    <location>
        <begin position="304"/>
        <end position="390"/>
    </location>
</feature>
<feature type="compositionally biased region" description="Basic and acidic residues" evidence="3">
    <location>
        <begin position="118"/>
        <end position="128"/>
    </location>
</feature>
<evidence type="ECO:0000313" key="5">
    <source>
        <dbReference type="EMBL" id="CAK0880222.1"/>
    </source>
</evidence>
<feature type="compositionally biased region" description="Acidic residues" evidence="3">
    <location>
        <begin position="106"/>
        <end position="117"/>
    </location>
</feature>
<dbReference type="Pfam" id="PF04059">
    <property type="entry name" value="RRM_2"/>
    <property type="match status" value="1"/>
</dbReference>
<evidence type="ECO:0000256" key="1">
    <source>
        <dbReference type="PROSITE-ProRule" id="PRU00176"/>
    </source>
</evidence>